<dbReference type="Pfam" id="PF13088">
    <property type="entry name" value="BNR_2"/>
    <property type="match status" value="1"/>
</dbReference>
<dbReference type="PANTHER" id="PTHR43752">
    <property type="entry name" value="BNR/ASP-BOX REPEAT FAMILY PROTEIN"/>
    <property type="match status" value="1"/>
</dbReference>
<organism evidence="2 3">
    <name type="scientific">Rahnella perminowiae</name>
    <dbReference type="NCBI Taxonomy" id="2816244"/>
    <lineage>
        <taxon>Bacteria</taxon>
        <taxon>Pseudomonadati</taxon>
        <taxon>Pseudomonadota</taxon>
        <taxon>Gammaproteobacteria</taxon>
        <taxon>Enterobacterales</taxon>
        <taxon>Yersiniaceae</taxon>
        <taxon>Rahnella</taxon>
    </lineage>
</organism>
<accession>A0ABS6L8N2</accession>
<dbReference type="Proteomes" id="UP000699865">
    <property type="component" value="Unassembled WGS sequence"/>
</dbReference>
<evidence type="ECO:0000313" key="2">
    <source>
        <dbReference type="EMBL" id="MBU9838208.1"/>
    </source>
</evidence>
<dbReference type="CDD" id="cd15482">
    <property type="entry name" value="Sialidase_non-viral"/>
    <property type="match status" value="1"/>
</dbReference>
<sequence>MITETLTVERSGKVHIAEHDAARREAMLPSDCPQNHAANLLPLPDGSLLCTWFAGTQEGIADISIYLSRLEKGAQVWSRPVKLSEDASRSEQNPVLFLDPDNVLWLMYTAQKSGNQDTAIVRFRQSHDMGKSWGEIGTLLGEPGTFIRQPVTVLANGDWLLPVFYCRTQPGEKWVGNNDDSAVKISSDKGKTWRDVAVPESTGCVHMNITPLHDGSLLALYRSRWADFIYQSRSVDSGNSWSAPQPTALPNNNSSIQVTTLANGHLALVFNNLSAADASERRASLYDEIEDEDDDVRTETPGETGGRTAFWGAPRAPMTLAISEDGGRSWPYLRDLETGDGYCMTNNSQQKLNREFSYPSIRQGLNGELHIAFTYYRQAIKYVCVEESWVKG</sequence>
<reference evidence="2 3" key="1">
    <citation type="submission" date="2021-03" db="EMBL/GenBank/DDBJ databases">
        <title>Five novel Rahnella species.</title>
        <authorList>
            <person name="Brady C."/>
            <person name="Asselin J."/>
            <person name="Beer S."/>
            <person name="Bruberg M.B."/>
            <person name="Crampton B."/>
            <person name="Venter S."/>
            <person name="Arnold D."/>
            <person name="Denman S."/>
        </authorList>
    </citation>
    <scope>NUCLEOTIDE SEQUENCE [LARGE SCALE GENOMIC DNA]</scope>
    <source>
        <strain evidence="2 3">L72c</strain>
    </source>
</reference>
<gene>
    <name evidence="2" type="ORF">J1786_25820</name>
</gene>
<comment type="caution">
    <text evidence="2">The sequence shown here is derived from an EMBL/GenBank/DDBJ whole genome shotgun (WGS) entry which is preliminary data.</text>
</comment>
<dbReference type="RefSeq" id="WP_217139494.1">
    <property type="nucleotide sequence ID" value="NZ_JAFMOU010000072.1"/>
</dbReference>
<dbReference type="PANTHER" id="PTHR43752:SF2">
    <property type="entry name" value="BNR_ASP-BOX REPEAT FAMILY PROTEIN"/>
    <property type="match status" value="1"/>
</dbReference>
<feature type="domain" description="Sialidase" evidence="1">
    <location>
        <begin position="46"/>
        <end position="371"/>
    </location>
</feature>
<dbReference type="InterPro" id="IPR011040">
    <property type="entry name" value="Sialidase"/>
</dbReference>
<evidence type="ECO:0000259" key="1">
    <source>
        <dbReference type="Pfam" id="PF13088"/>
    </source>
</evidence>
<dbReference type="EMBL" id="JAFMOU010000072">
    <property type="protein sequence ID" value="MBU9838208.1"/>
    <property type="molecule type" value="Genomic_DNA"/>
</dbReference>
<name>A0ABS6L8N2_9GAMM</name>
<keyword evidence="3" id="KW-1185">Reference proteome</keyword>
<evidence type="ECO:0000313" key="3">
    <source>
        <dbReference type="Proteomes" id="UP000699865"/>
    </source>
</evidence>
<proteinExistence type="predicted"/>
<protein>
    <submittedName>
        <fullName evidence="2">Exo-alpha-sialidase</fullName>
    </submittedName>
</protein>